<keyword evidence="5 6" id="KW-0472">Membrane</keyword>
<keyword evidence="4 6" id="KW-1133">Transmembrane helix</keyword>
<dbReference type="Pfam" id="PF04138">
    <property type="entry name" value="GtrA_DPMS_TM"/>
    <property type="match status" value="1"/>
</dbReference>
<reference evidence="8 9" key="1">
    <citation type="submission" date="2020-10" db="EMBL/GenBank/DDBJ databases">
        <title>Sequencing the genomes of 1000 actinobacteria strains.</title>
        <authorList>
            <person name="Klenk H.-P."/>
        </authorList>
    </citation>
    <scope>NUCLEOTIDE SEQUENCE [LARGE SCALE GENOMIC DNA]</scope>
    <source>
        <strain evidence="8 9">DSM 43748</strain>
    </source>
</reference>
<evidence type="ECO:0000313" key="8">
    <source>
        <dbReference type="EMBL" id="MBE1565478.1"/>
    </source>
</evidence>
<proteinExistence type="inferred from homology"/>
<dbReference type="InterPro" id="IPR007267">
    <property type="entry name" value="GtrA_DPMS_TM"/>
</dbReference>
<evidence type="ECO:0000256" key="6">
    <source>
        <dbReference type="SAM" id="Phobius"/>
    </source>
</evidence>
<keyword evidence="9" id="KW-1185">Reference proteome</keyword>
<evidence type="ECO:0000259" key="7">
    <source>
        <dbReference type="Pfam" id="PF04138"/>
    </source>
</evidence>
<feature type="domain" description="GtrA/DPMS transmembrane" evidence="7">
    <location>
        <begin position="22"/>
        <end position="135"/>
    </location>
</feature>
<feature type="transmembrane region" description="Helical" evidence="6">
    <location>
        <begin position="86"/>
        <end position="106"/>
    </location>
</feature>
<dbReference type="Proteomes" id="UP000661607">
    <property type="component" value="Unassembled WGS sequence"/>
</dbReference>
<comment type="caution">
    <text evidence="8">The sequence shown here is derived from an EMBL/GenBank/DDBJ whole genome shotgun (WGS) entry which is preliminary data.</text>
</comment>
<dbReference type="PANTHER" id="PTHR38459:SF1">
    <property type="entry name" value="PROPHAGE BACTOPRENOL-LINKED GLUCOSE TRANSLOCASE HOMOLOG"/>
    <property type="match status" value="1"/>
</dbReference>
<dbReference type="PANTHER" id="PTHR38459">
    <property type="entry name" value="PROPHAGE BACTOPRENOL-LINKED GLUCOSE TRANSLOCASE HOMOLOG"/>
    <property type="match status" value="1"/>
</dbReference>
<feature type="transmembrane region" description="Helical" evidence="6">
    <location>
        <begin position="20"/>
        <end position="40"/>
    </location>
</feature>
<organism evidence="8 9">
    <name type="scientific">Nonomuraea africana</name>
    <dbReference type="NCBI Taxonomy" id="46171"/>
    <lineage>
        <taxon>Bacteria</taxon>
        <taxon>Bacillati</taxon>
        <taxon>Actinomycetota</taxon>
        <taxon>Actinomycetes</taxon>
        <taxon>Streptosporangiales</taxon>
        <taxon>Streptosporangiaceae</taxon>
        <taxon>Nonomuraea</taxon>
    </lineage>
</organism>
<evidence type="ECO:0000256" key="4">
    <source>
        <dbReference type="ARBA" id="ARBA00022989"/>
    </source>
</evidence>
<accession>A0ABR9KTW5</accession>
<evidence type="ECO:0000256" key="3">
    <source>
        <dbReference type="ARBA" id="ARBA00022692"/>
    </source>
</evidence>
<protein>
    <submittedName>
        <fullName evidence="8">Flippase GtrA</fullName>
    </submittedName>
</protein>
<dbReference type="InterPro" id="IPR051401">
    <property type="entry name" value="GtrA_CellWall_Glycosyl"/>
</dbReference>
<evidence type="ECO:0000256" key="2">
    <source>
        <dbReference type="ARBA" id="ARBA00009399"/>
    </source>
</evidence>
<comment type="similarity">
    <text evidence="2">Belongs to the GtrA family.</text>
</comment>
<keyword evidence="3 6" id="KW-0812">Transmembrane</keyword>
<feature type="transmembrane region" description="Helical" evidence="6">
    <location>
        <begin position="112"/>
        <end position="134"/>
    </location>
</feature>
<gene>
    <name evidence="8" type="ORF">H4W81_008257</name>
</gene>
<comment type="subcellular location">
    <subcellularLocation>
        <location evidence="1">Membrane</location>
        <topology evidence="1">Multi-pass membrane protein</topology>
    </subcellularLocation>
</comment>
<dbReference type="EMBL" id="JADBEF010000001">
    <property type="protein sequence ID" value="MBE1565478.1"/>
    <property type="molecule type" value="Genomic_DNA"/>
</dbReference>
<name>A0ABR9KTW5_9ACTN</name>
<dbReference type="RefSeq" id="WP_192779677.1">
    <property type="nucleotide sequence ID" value="NZ_BAAASY010000005.1"/>
</dbReference>
<evidence type="ECO:0000313" key="9">
    <source>
        <dbReference type="Proteomes" id="UP000661607"/>
    </source>
</evidence>
<evidence type="ECO:0000256" key="1">
    <source>
        <dbReference type="ARBA" id="ARBA00004141"/>
    </source>
</evidence>
<evidence type="ECO:0000256" key="5">
    <source>
        <dbReference type="ARBA" id="ARBA00023136"/>
    </source>
</evidence>
<feature type="transmembrane region" description="Helical" evidence="6">
    <location>
        <begin position="46"/>
        <end position="66"/>
    </location>
</feature>
<sequence length="140" mass="14844">MTEVRSRPAANRMPVTRSAVIYVAVGLTSYAVDAGVLVLLHRVLDVGLAAATTAAFATAFVANFALNRRFSFAGGHGRLGAQFGRYLLLGTISYALTLALVLGLAWLGLHFLLAKTTAVGCSAGVNFLLCRSWVFRGVRV</sequence>